<dbReference type="InterPro" id="IPR006096">
    <property type="entry name" value="Glu/Leu/Phe/Val/Trp_DH_C"/>
</dbReference>
<feature type="binding site" evidence="7">
    <location>
        <position position="4"/>
    </location>
    <ligand>
        <name>substrate</name>
    </ligand>
</feature>
<dbReference type="SUPFAM" id="SSF53223">
    <property type="entry name" value="Aminoacid dehydrogenase-like, N-terminal domain"/>
    <property type="match status" value="1"/>
</dbReference>
<comment type="catalytic activity">
    <reaction evidence="3">
        <text>L-glutamate + NAD(+) + H2O = 2-oxoglutarate + NH4(+) + NADH + H(+)</text>
        <dbReference type="Rhea" id="RHEA:15133"/>
        <dbReference type="ChEBI" id="CHEBI:15377"/>
        <dbReference type="ChEBI" id="CHEBI:15378"/>
        <dbReference type="ChEBI" id="CHEBI:16810"/>
        <dbReference type="ChEBI" id="CHEBI:28938"/>
        <dbReference type="ChEBI" id="CHEBI:29985"/>
        <dbReference type="ChEBI" id="CHEBI:57540"/>
        <dbReference type="ChEBI" id="CHEBI:57945"/>
        <dbReference type="EC" id="1.4.1.3"/>
    </reaction>
</comment>
<keyword evidence="7" id="KW-0547">Nucleotide-binding</keyword>
<organism evidence="11 12">
    <name type="scientific">Geodia barretti</name>
    <name type="common">Barrett's horny sponge</name>
    <dbReference type="NCBI Taxonomy" id="519541"/>
    <lineage>
        <taxon>Eukaryota</taxon>
        <taxon>Metazoa</taxon>
        <taxon>Porifera</taxon>
        <taxon>Demospongiae</taxon>
        <taxon>Heteroscleromorpha</taxon>
        <taxon>Tetractinellida</taxon>
        <taxon>Astrophorina</taxon>
        <taxon>Geodiidae</taxon>
        <taxon>Geodia</taxon>
    </lineage>
</organism>
<protein>
    <recommendedName>
        <fullName evidence="5">Glutamate dehydrogenase</fullName>
    </recommendedName>
</protein>
<evidence type="ECO:0000256" key="9">
    <source>
        <dbReference type="RuleBase" id="RU004417"/>
    </source>
</evidence>
<keyword evidence="2 5" id="KW-0560">Oxidoreductase</keyword>
<dbReference type="PANTHER" id="PTHR11606:SF13">
    <property type="entry name" value="GLUTAMATE DEHYDROGENASE 1, MITOCHONDRIAL"/>
    <property type="match status" value="1"/>
</dbReference>
<comment type="similarity">
    <text evidence="1 5 9">Belongs to the Glu/Leu/Phe/Val dehydrogenases family.</text>
</comment>
<keyword evidence="7" id="KW-0520">NAD</keyword>
<feature type="binding site" evidence="7">
    <location>
        <position position="274"/>
    </location>
    <ligand>
        <name>substrate</name>
    </ligand>
</feature>
<reference evidence="11" key="1">
    <citation type="submission" date="2023-03" db="EMBL/GenBank/DDBJ databases">
        <authorList>
            <person name="Steffen K."/>
            <person name="Cardenas P."/>
        </authorList>
    </citation>
    <scope>NUCLEOTIDE SEQUENCE</scope>
</reference>
<evidence type="ECO:0000256" key="6">
    <source>
        <dbReference type="PIRSR" id="PIRSR000185-1"/>
    </source>
</evidence>
<evidence type="ECO:0000256" key="8">
    <source>
        <dbReference type="PIRSR" id="PIRSR000185-3"/>
    </source>
</evidence>
<dbReference type="InterPro" id="IPR033524">
    <property type="entry name" value="Glu/Leu/Phe/Val_DH_AS"/>
</dbReference>
<dbReference type="Pfam" id="PF02812">
    <property type="entry name" value="ELFV_dehydrog_N"/>
    <property type="match status" value="1"/>
</dbReference>
<evidence type="ECO:0000256" key="7">
    <source>
        <dbReference type="PIRSR" id="PIRSR000185-2"/>
    </source>
</evidence>
<sequence>MTYKCAIVNVPFGGSKGGIAFDPRRYSPEQLERITRRYTAELIRKNFIGPGVNVPAPDLGTGPREMAWIADTYDALHPGGIDNFACVTGKPVTQGGIRGREDATGRGVVLGLARGLDFVEDFPGTGLTRGLPGKEVAIQGFGNVGFHTADILVRRGAKVVAIGEWDGTVVVRSGRGISIPDLLEWRSEHGTIKGFPDAEEELPPEAILEVECDVLVPAAIENVIHGGTAPLVRAKLVAEAANGPTTPEGDRILGERGIPVIPDVYLNAGGVVVSYFEWARNLSHMRFGLLEKRLEIANTNALLNAAETLSGRRLSPEMRQNLVTQSDEKELVVSGLEEKMTRAYDEIREARVRLPECGTLRNAAYVVALEKIRLSYEELGIFP</sequence>
<evidence type="ECO:0000256" key="1">
    <source>
        <dbReference type="ARBA" id="ARBA00006382"/>
    </source>
</evidence>
<dbReference type="CDD" id="cd01076">
    <property type="entry name" value="NAD_bind_1_Glu_DH"/>
    <property type="match status" value="1"/>
</dbReference>
<feature type="binding site" evidence="7">
    <location>
        <position position="104"/>
    </location>
    <ligand>
        <name>NAD(+)</name>
        <dbReference type="ChEBI" id="CHEBI:57540"/>
    </ligand>
</feature>
<dbReference type="InterPro" id="IPR036291">
    <property type="entry name" value="NAD(P)-bd_dom_sf"/>
</dbReference>
<dbReference type="AlphaFoldDB" id="A0AA35VVE0"/>
<evidence type="ECO:0000256" key="4">
    <source>
        <dbReference type="ARBA" id="ARBA00048577"/>
    </source>
</evidence>
<evidence type="ECO:0000313" key="12">
    <source>
        <dbReference type="Proteomes" id="UP001174909"/>
    </source>
</evidence>
<evidence type="ECO:0000256" key="5">
    <source>
        <dbReference type="PIRNR" id="PIRNR000185"/>
    </source>
</evidence>
<evidence type="ECO:0000313" key="11">
    <source>
        <dbReference type="EMBL" id="CAI7994115.1"/>
    </source>
</evidence>
<dbReference type="GO" id="GO:0005739">
    <property type="term" value="C:mitochondrion"/>
    <property type="evidence" value="ECO:0007669"/>
    <property type="project" value="TreeGrafter"/>
</dbReference>
<feature type="binding site" evidence="7">
    <location>
        <position position="143"/>
    </location>
    <ligand>
        <name>NAD(+)</name>
        <dbReference type="ChEBI" id="CHEBI:57540"/>
    </ligand>
</feature>
<dbReference type="SMART" id="SM00839">
    <property type="entry name" value="ELFV_dehydrog"/>
    <property type="match status" value="1"/>
</dbReference>
<dbReference type="GO" id="GO:0000166">
    <property type="term" value="F:nucleotide binding"/>
    <property type="evidence" value="ECO:0007669"/>
    <property type="project" value="UniProtKB-KW"/>
</dbReference>
<dbReference type="EMBL" id="CASHTH010000207">
    <property type="protein sequence ID" value="CAI7994115.1"/>
    <property type="molecule type" value="Genomic_DNA"/>
</dbReference>
<dbReference type="InterPro" id="IPR006097">
    <property type="entry name" value="Glu/Leu/Phe/Val/Trp_DH_dimer"/>
</dbReference>
<keyword evidence="12" id="KW-1185">Reference proteome</keyword>
<evidence type="ECO:0000256" key="3">
    <source>
        <dbReference type="ARBA" id="ARBA00047867"/>
    </source>
</evidence>
<dbReference type="InterPro" id="IPR006095">
    <property type="entry name" value="Glu/Leu/Phe/Val/Trp_DH"/>
</dbReference>
<proteinExistence type="inferred from homology"/>
<gene>
    <name evidence="11" type="ORF">GBAR_LOCUS1381</name>
</gene>
<dbReference type="InterPro" id="IPR014362">
    <property type="entry name" value="Glu_DH"/>
</dbReference>
<comment type="catalytic activity">
    <reaction evidence="4">
        <text>L-glutamate + NADP(+) + H2O = 2-oxoglutarate + NH4(+) + NADPH + H(+)</text>
        <dbReference type="Rhea" id="RHEA:11612"/>
        <dbReference type="ChEBI" id="CHEBI:15377"/>
        <dbReference type="ChEBI" id="CHEBI:15378"/>
        <dbReference type="ChEBI" id="CHEBI:16810"/>
        <dbReference type="ChEBI" id="CHEBI:28938"/>
        <dbReference type="ChEBI" id="CHEBI:29985"/>
        <dbReference type="ChEBI" id="CHEBI:57783"/>
        <dbReference type="ChEBI" id="CHEBI:58349"/>
        <dbReference type="EC" id="1.4.1.3"/>
    </reaction>
</comment>
<dbReference type="Proteomes" id="UP001174909">
    <property type="component" value="Unassembled WGS sequence"/>
</dbReference>
<dbReference type="GO" id="GO:0006538">
    <property type="term" value="P:L-glutamate catabolic process"/>
    <property type="evidence" value="ECO:0007669"/>
    <property type="project" value="TreeGrafter"/>
</dbReference>
<accession>A0AA35VVE0</accession>
<dbReference type="Gene3D" id="3.40.50.720">
    <property type="entry name" value="NAD(P)-binding Rossmann-like Domain"/>
    <property type="match status" value="1"/>
</dbReference>
<feature type="active site" description="Proton donor" evidence="6">
    <location>
        <position position="16"/>
    </location>
</feature>
<dbReference type="InterPro" id="IPR046346">
    <property type="entry name" value="Aminoacid_DH-like_N_sf"/>
</dbReference>
<dbReference type="PANTHER" id="PTHR11606">
    <property type="entry name" value="GLUTAMATE DEHYDROGENASE"/>
    <property type="match status" value="1"/>
</dbReference>
<dbReference type="PROSITE" id="PS00074">
    <property type="entry name" value="GLFV_DEHYDROGENASE"/>
    <property type="match status" value="1"/>
</dbReference>
<dbReference type="InterPro" id="IPR033922">
    <property type="entry name" value="NAD_bind_Glu_DH"/>
</dbReference>
<evidence type="ECO:0000259" key="10">
    <source>
        <dbReference type="SMART" id="SM00839"/>
    </source>
</evidence>
<feature type="domain" description="Glutamate/phenylalanine/leucine/valine/L-tryptophan dehydrogenase C-terminal" evidence="10">
    <location>
        <begin position="97"/>
        <end position="380"/>
    </location>
</feature>
<comment type="caution">
    <text evidence="11">The sequence shown here is derived from an EMBL/GenBank/DDBJ whole genome shotgun (WGS) entry which is preliminary data.</text>
</comment>
<dbReference type="Gene3D" id="3.40.50.10860">
    <property type="entry name" value="Leucine Dehydrogenase, chain A, domain 1"/>
    <property type="match status" value="1"/>
</dbReference>
<evidence type="ECO:0000256" key="2">
    <source>
        <dbReference type="ARBA" id="ARBA00023002"/>
    </source>
</evidence>
<feature type="site" description="Important for catalysis" evidence="8">
    <location>
        <position position="58"/>
    </location>
</feature>
<dbReference type="GO" id="GO:0004352">
    <property type="term" value="F:glutamate dehydrogenase (NAD+) activity"/>
    <property type="evidence" value="ECO:0007669"/>
    <property type="project" value="TreeGrafter"/>
</dbReference>
<dbReference type="Pfam" id="PF00208">
    <property type="entry name" value="ELFV_dehydrog"/>
    <property type="match status" value="1"/>
</dbReference>
<dbReference type="SUPFAM" id="SSF51735">
    <property type="entry name" value="NAD(P)-binding Rossmann-fold domains"/>
    <property type="match status" value="1"/>
</dbReference>
<name>A0AA35VVE0_GEOBA</name>
<dbReference type="PRINTS" id="PR00082">
    <property type="entry name" value="GLFDHDRGNASE"/>
</dbReference>
<dbReference type="PIRSF" id="PIRSF000185">
    <property type="entry name" value="Glu_DH"/>
    <property type="match status" value="1"/>
</dbReference>